<protein>
    <submittedName>
        <fullName evidence="2">Uncharacterized protein</fullName>
    </submittedName>
</protein>
<accession>A0ABD0KJS0</accession>
<keyword evidence="3" id="KW-1185">Reference proteome</keyword>
<evidence type="ECO:0000313" key="2">
    <source>
        <dbReference type="EMBL" id="KAK7487351.1"/>
    </source>
</evidence>
<dbReference type="EMBL" id="JACVVK020000166">
    <property type="protein sequence ID" value="KAK7487351.1"/>
    <property type="molecule type" value="Genomic_DNA"/>
</dbReference>
<evidence type="ECO:0000256" key="1">
    <source>
        <dbReference type="SAM" id="MobiDB-lite"/>
    </source>
</evidence>
<gene>
    <name evidence="2" type="ORF">BaRGS_00021440</name>
</gene>
<dbReference type="AlphaFoldDB" id="A0ABD0KJS0"/>
<feature type="non-terminal residue" evidence="2">
    <location>
        <position position="135"/>
    </location>
</feature>
<sequence length="135" mass="15431">MFEAETNPEDFVAVQSAYVQLEPYFDSGVYLAQDASPANDELEFVKIGNRTPSRNNHSAPTTRMTHNFDNHAFISSDREEDDNSILHRAYRHPPGPRPFEQPPSYDTTMRNANLEAETRAANMYYASDRQSVRSK</sequence>
<comment type="caution">
    <text evidence="2">The sequence shown here is derived from an EMBL/GenBank/DDBJ whole genome shotgun (WGS) entry which is preliminary data.</text>
</comment>
<feature type="region of interest" description="Disordered" evidence="1">
    <location>
        <begin position="47"/>
        <end position="106"/>
    </location>
</feature>
<organism evidence="2 3">
    <name type="scientific">Batillaria attramentaria</name>
    <dbReference type="NCBI Taxonomy" id="370345"/>
    <lineage>
        <taxon>Eukaryota</taxon>
        <taxon>Metazoa</taxon>
        <taxon>Spiralia</taxon>
        <taxon>Lophotrochozoa</taxon>
        <taxon>Mollusca</taxon>
        <taxon>Gastropoda</taxon>
        <taxon>Caenogastropoda</taxon>
        <taxon>Sorbeoconcha</taxon>
        <taxon>Cerithioidea</taxon>
        <taxon>Batillariidae</taxon>
        <taxon>Batillaria</taxon>
    </lineage>
</organism>
<name>A0ABD0KJS0_9CAEN</name>
<proteinExistence type="predicted"/>
<reference evidence="2 3" key="1">
    <citation type="journal article" date="2023" name="Sci. Data">
        <title>Genome assembly of the Korean intertidal mud-creeper Batillaria attramentaria.</title>
        <authorList>
            <person name="Patra A.K."/>
            <person name="Ho P.T."/>
            <person name="Jun S."/>
            <person name="Lee S.J."/>
            <person name="Kim Y."/>
            <person name="Won Y.J."/>
        </authorList>
    </citation>
    <scope>NUCLEOTIDE SEQUENCE [LARGE SCALE GENOMIC DNA]</scope>
    <source>
        <strain evidence="2">Wonlab-2016</strain>
    </source>
</reference>
<dbReference type="Proteomes" id="UP001519460">
    <property type="component" value="Unassembled WGS sequence"/>
</dbReference>
<feature type="compositionally biased region" description="Polar residues" evidence="1">
    <location>
        <begin position="50"/>
        <end position="67"/>
    </location>
</feature>
<evidence type="ECO:0000313" key="3">
    <source>
        <dbReference type="Proteomes" id="UP001519460"/>
    </source>
</evidence>